<dbReference type="AlphaFoldDB" id="A0A1C6Z2I2"/>
<reference evidence="1 2" key="1">
    <citation type="submission" date="2016-09" db="EMBL/GenBank/DDBJ databases">
        <authorList>
            <person name="Capua I."/>
            <person name="De Benedictis P."/>
            <person name="Joannis T."/>
            <person name="Lombin L.H."/>
            <person name="Cattoli G."/>
        </authorList>
    </citation>
    <scope>NUCLEOTIDE SEQUENCE [LARGE SCALE GENOMIC DNA]</scope>
    <source>
        <strain evidence="1 2">GB001</strain>
    </source>
</reference>
<proteinExistence type="predicted"/>
<accession>A0A1C6Z2I2</accession>
<dbReference type="RefSeq" id="WP_072309302.1">
    <property type="nucleotide sequence ID" value="NZ_FMIQ01000055.1"/>
</dbReference>
<evidence type="ECO:0000313" key="2">
    <source>
        <dbReference type="Proteomes" id="UP000094844"/>
    </source>
</evidence>
<sequence length="123" mass="13519">MTQYDVIRFFAIDGAKTKNGGRVVANRCAMKYHEHSMAIEGDEVVYPDAPTAHIERDESTMMESIVEGVKYTVAASGTRVSNGDEIIDAGQQMSAMIRLVNGEITCGYFDPEEIELLKAIGKI</sequence>
<dbReference type="EMBL" id="FMIQ01000055">
    <property type="protein sequence ID" value="SCM53400.1"/>
    <property type="molecule type" value="Genomic_DNA"/>
</dbReference>
<organism evidence="1 2">
    <name type="scientific">Hafnia alvei</name>
    <dbReference type="NCBI Taxonomy" id="569"/>
    <lineage>
        <taxon>Bacteria</taxon>
        <taxon>Pseudomonadati</taxon>
        <taxon>Pseudomonadota</taxon>
        <taxon>Gammaproteobacteria</taxon>
        <taxon>Enterobacterales</taxon>
        <taxon>Hafniaceae</taxon>
        <taxon>Hafnia</taxon>
    </lineage>
</organism>
<name>A0A1C6Z2I2_HAFAL</name>
<gene>
    <name evidence="1" type="ORF">BN1044_02893</name>
</gene>
<protein>
    <submittedName>
        <fullName evidence="1">Uncharacterized protein</fullName>
    </submittedName>
</protein>
<evidence type="ECO:0000313" key="1">
    <source>
        <dbReference type="EMBL" id="SCM53400.1"/>
    </source>
</evidence>
<dbReference type="Proteomes" id="UP000094844">
    <property type="component" value="Unassembled WGS sequence"/>
</dbReference>